<protein>
    <submittedName>
        <fullName evidence="2">Uncharacterized protein</fullName>
    </submittedName>
</protein>
<feature type="compositionally biased region" description="Polar residues" evidence="1">
    <location>
        <begin position="78"/>
        <end position="88"/>
    </location>
</feature>
<dbReference type="Proteomes" id="UP000825935">
    <property type="component" value="Chromosome 11"/>
</dbReference>
<proteinExistence type="predicted"/>
<feature type="compositionally biased region" description="Low complexity" evidence="1">
    <location>
        <begin position="58"/>
        <end position="77"/>
    </location>
</feature>
<sequence length="168" mass="17747">MAGDPSALPVVCAATPCAPQTLPSCRGSRRFHSWRVRASLSPHLCARRIRTWPIVRASTSEGPSSSGSDSSSSLTSEVKNSSLSSTVSVGCKACGKAELESGCNGEGRIQGGLGALPGFDWWPIKAYRPCPAFIQSGGKYRRSGQSLSEIAFGKKTKGDDRNVSERAK</sequence>
<comment type="caution">
    <text evidence="2">The sequence shown here is derived from an EMBL/GenBank/DDBJ whole genome shotgun (WGS) entry which is preliminary data.</text>
</comment>
<dbReference type="PANTHER" id="PTHR47721">
    <property type="entry name" value="OS01G0235100 PROTEIN"/>
    <property type="match status" value="1"/>
</dbReference>
<organism evidence="2 3">
    <name type="scientific">Ceratopteris richardii</name>
    <name type="common">Triangle waterfern</name>
    <dbReference type="NCBI Taxonomy" id="49495"/>
    <lineage>
        <taxon>Eukaryota</taxon>
        <taxon>Viridiplantae</taxon>
        <taxon>Streptophyta</taxon>
        <taxon>Embryophyta</taxon>
        <taxon>Tracheophyta</taxon>
        <taxon>Polypodiopsida</taxon>
        <taxon>Polypodiidae</taxon>
        <taxon>Polypodiales</taxon>
        <taxon>Pteridineae</taxon>
        <taxon>Pteridaceae</taxon>
        <taxon>Parkerioideae</taxon>
        <taxon>Ceratopteris</taxon>
    </lineage>
</organism>
<evidence type="ECO:0000256" key="1">
    <source>
        <dbReference type="SAM" id="MobiDB-lite"/>
    </source>
</evidence>
<evidence type="ECO:0000313" key="2">
    <source>
        <dbReference type="EMBL" id="KAH7425706.1"/>
    </source>
</evidence>
<dbReference type="OrthoDB" id="421474at2759"/>
<feature type="region of interest" description="Disordered" evidence="1">
    <location>
        <begin position="57"/>
        <end position="88"/>
    </location>
</feature>
<dbReference type="EMBL" id="CM035416">
    <property type="protein sequence ID" value="KAH7425706.1"/>
    <property type="molecule type" value="Genomic_DNA"/>
</dbReference>
<reference evidence="2" key="1">
    <citation type="submission" date="2021-08" db="EMBL/GenBank/DDBJ databases">
        <title>WGS assembly of Ceratopteris richardii.</title>
        <authorList>
            <person name="Marchant D.B."/>
            <person name="Chen G."/>
            <person name="Jenkins J."/>
            <person name="Shu S."/>
            <person name="Leebens-Mack J."/>
            <person name="Grimwood J."/>
            <person name="Schmutz J."/>
            <person name="Soltis P."/>
            <person name="Soltis D."/>
            <person name="Chen Z.-H."/>
        </authorList>
    </citation>
    <scope>NUCLEOTIDE SEQUENCE</scope>
    <source>
        <strain evidence="2">Whitten #5841</strain>
        <tissue evidence="2">Leaf</tissue>
    </source>
</reference>
<gene>
    <name evidence="2" type="ORF">KP509_11G067100</name>
</gene>
<keyword evidence="3" id="KW-1185">Reference proteome</keyword>
<accession>A0A8T2TVK3</accession>
<evidence type="ECO:0000313" key="3">
    <source>
        <dbReference type="Proteomes" id="UP000825935"/>
    </source>
</evidence>
<dbReference type="PANTHER" id="PTHR47721:SF2">
    <property type="entry name" value="OS01G0235100 PROTEIN"/>
    <property type="match status" value="1"/>
</dbReference>
<name>A0A8T2TVK3_CERRI</name>
<dbReference type="AlphaFoldDB" id="A0A8T2TVK3"/>